<evidence type="ECO:0000313" key="4">
    <source>
        <dbReference type="Proteomes" id="UP000186106"/>
    </source>
</evidence>
<proteinExistence type="predicted"/>
<evidence type="ECO:0000313" key="2">
    <source>
        <dbReference type="EMBL" id="SIS31037.1"/>
    </source>
</evidence>
<keyword evidence="1" id="KW-0812">Transmembrane</keyword>
<reference evidence="2 4" key="1">
    <citation type="submission" date="2017-01" db="EMBL/GenBank/DDBJ databases">
        <authorList>
            <person name="Mah S.A."/>
            <person name="Swanson W.J."/>
            <person name="Moy G.W."/>
            <person name="Vacquier V.D."/>
        </authorList>
    </citation>
    <scope>NUCLEOTIDE SEQUENCE [LARGE SCALE GENOMIC DNA]</scope>
    <source>
        <strain evidence="2 4">DSM 16927</strain>
    </source>
</reference>
<keyword evidence="1" id="KW-1133">Transmembrane helix</keyword>
<dbReference type="EMBL" id="FTNZ01000002">
    <property type="protein sequence ID" value="SIS31037.1"/>
    <property type="molecule type" value="Genomic_DNA"/>
</dbReference>
<gene>
    <name evidence="2" type="ORF">SAMN05421768_102185</name>
    <name evidence="3" type="ORF">SAMN05421768_108184</name>
</gene>
<protein>
    <submittedName>
        <fullName evidence="2">Uncharacterized protein</fullName>
    </submittedName>
</protein>
<sequence length="176" mass="20329">MMKKTIISMLLSFPGFLIFAQNAVLQCFQLFEEMKQKILILIAITTGFFLSSAQTLTSSNIWYDVMSNGAKADSLLTQKGFKLKYSGPKKMGGNLACYFNKKFDEWLFINDNEQGKTTQISYLLPTLKKYQKNQTEKKFLLMGEEVNPLGKTYQEGKIYYHLTYTFEKMETPPEKN</sequence>
<feature type="transmembrane region" description="Helical" evidence="1">
    <location>
        <begin position="37"/>
        <end position="56"/>
    </location>
</feature>
<dbReference type="AlphaFoldDB" id="A0A1N7I1U0"/>
<dbReference type="Proteomes" id="UP000186106">
    <property type="component" value="Unassembled WGS sequence"/>
</dbReference>
<dbReference type="EMBL" id="FTNZ01000008">
    <property type="protein sequence ID" value="SIS47645.1"/>
    <property type="molecule type" value="Genomic_DNA"/>
</dbReference>
<evidence type="ECO:0000256" key="1">
    <source>
        <dbReference type="SAM" id="Phobius"/>
    </source>
</evidence>
<name>A0A1N7I1U0_9FLAO</name>
<dbReference type="STRING" id="112234.SAMN05421768_102185"/>
<evidence type="ECO:0000313" key="3">
    <source>
        <dbReference type="EMBL" id="SIS47645.1"/>
    </source>
</evidence>
<accession>A0A1N7I1U0</accession>
<organism evidence="2 4">
    <name type="scientific">Chryseobacterium joostei</name>
    <dbReference type="NCBI Taxonomy" id="112234"/>
    <lineage>
        <taxon>Bacteria</taxon>
        <taxon>Pseudomonadati</taxon>
        <taxon>Bacteroidota</taxon>
        <taxon>Flavobacteriia</taxon>
        <taxon>Flavobacteriales</taxon>
        <taxon>Weeksellaceae</taxon>
        <taxon>Chryseobacterium group</taxon>
        <taxon>Chryseobacterium</taxon>
    </lineage>
</organism>
<keyword evidence="1" id="KW-0472">Membrane</keyword>